<feature type="transmembrane region" description="Helical" evidence="1">
    <location>
        <begin position="7"/>
        <end position="28"/>
    </location>
</feature>
<dbReference type="PANTHER" id="PTHR36698">
    <property type="entry name" value="BLL5892 PROTEIN"/>
    <property type="match status" value="1"/>
</dbReference>
<evidence type="ECO:0000259" key="2">
    <source>
        <dbReference type="Pfam" id="PF02470"/>
    </source>
</evidence>
<dbReference type="EMBL" id="SLXH01000017">
    <property type="protein sequence ID" value="TCP16580.1"/>
    <property type="molecule type" value="Genomic_DNA"/>
</dbReference>
<evidence type="ECO:0000256" key="1">
    <source>
        <dbReference type="SAM" id="Phobius"/>
    </source>
</evidence>
<proteinExistence type="predicted"/>
<dbReference type="AlphaFoldDB" id="A0A4R2N6N6"/>
<keyword evidence="1" id="KW-1133">Transmembrane helix</keyword>
<dbReference type="OrthoDB" id="5294672at2"/>
<comment type="caution">
    <text evidence="3">The sequence shown here is derived from an EMBL/GenBank/DDBJ whole genome shotgun (WGS) entry which is preliminary data.</text>
</comment>
<keyword evidence="1" id="KW-0812">Transmembrane</keyword>
<dbReference type="RefSeq" id="WP_119013222.1">
    <property type="nucleotide sequence ID" value="NZ_QXNC01000014.1"/>
</dbReference>
<gene>
    <name evidence="3" type="ORF">EV674_11746</name>
</gene>
<organism evidence="3 4">
    <name type="scientific">Simplicispira metamorpha</name>
    <dbReference type="NCBI Taxonomy" id="80881"/>
    <lineage>
        <taxon>Bacteria</taxon>
        <taxon>Pseudomonadati</taxon>
        <taxon>Pseudomonadota</taxon>
        <taxon>Betaproteobacteria</taxon>
        <taxon>Burkholderiales</taxon>
        <taxon>Comamonadaceae</taxon>
        <taxon>Simplicispira</taxon>
    </lineage>
</organism>
<reference evidence="3 4" key="1">
    <citation type="submission" date="2019-03" db="EMBL/GenBank/DDBJ databases">
        <title>Genomic Encyclopedia of Type Strains, Phase IV (KMG-IV): sequencing the most valuable type-strain genomes for metagenomic binning, comparative biology and taxonomic classification.</title>
        <authorList>
            <person name="Goeker M."/>
        </authorList>
    </citation>
    <scope>NUCLEOTIDE SEQUENCE [LARGE SCALE GENOMIC DNA]</scope>
    <source>
        <strain evidence="3 4">DSM 1837</strain>
    </source>
</reference>
<evidence type="ECO:0000313" key="4">
    <source>
        <dbReference type="Proteomes" id="UP000295182"/>
    </source>
</evidence>
<protein>
    <submittedName>
        <fullName evidence="3">Phospholipid/cholesterol/gamma-HCH transport system substrate-binding protein</fullName>
    </submittedName>
</protein>
<keyword evidence="4" id="KW-1185">Reference proteome</keyword>
<name>A0A4R2N6N6_9BURK</name>
<sequence length="330" mass="34257">MQNKAHAMAAGLFVLIVSLLVAGLGMWLTRDNGNYHTYELSSREGVSGLQPQAAVRYKGVAVGKVTHIGFDPQVSGNVLIRIDVNEETPITASTFAVLGYQGVTGLAYVLLDDAGEDHPPLPPGDSGLPRLPLESSPFSKLADQGPVILGRLDDAVQRLNQVLGEENQKHITSALVNIGQAAGSVHALSLKLDATVTQRLDPALAAVPALAAQARQTLQTLQQAGANTASAAADMGQVARRLNEPDGVIDQTARGTLALSRSLERFNAVTLPRVEAATDATARAARQFGRMTAGVSDNPQALIYGPGAPLPGPGEAGFVAPVPAVAPAKP</sequence>
<dbReference type="Proteomes" id="UP000295182">
    <property type="component" value="Unassembled WGS sequence"/>
</dbReference>
<dbReference type="Pfam" id="PF02470">
    <property type="entry name" value="MlaD"/>
    <property type="match status" value="1"/>
</dbReference>
<dbReference type="PANTHER" id="PTHR36698:SF2">
    <property type="entry name" value="MCE_MLAD DOMAIN-CONTAINING PROTEIN"/>
    <property type="match status" value="1"/>
</dbReference>
<dbReference type="InterPro" id="IPR003399">
    <property type="entry name" value="Mce/MlaD"/>
</dbReference>
<accession>A0A4R2N6N6</accession>
<feature type="domain" description="Mce/MlaD" evidence="2">
    <location>
        <begin position="46"/>
        <end position="112"/>
    </location>
</feature>
<evidence type="ECO:0000313" key="3">
    <source>
        <dbReference type="EMBL" id="TCP16580.1"/>
    </source>
</evidence>
<keyword evidence="1" id="KW-0472">Membrane</keyword>